<evidence type="ECO:0000259" key="6">
    <source>
        <dbReference type="Pfam" id="PF02463"/>
    </source>
</evidence>
<dbReference type="GeneID" id="54354311"/>
<proteinExistence type="inferred from homology"/>
<evidence type="ECO:0000256" key="2">
    <source>
        <dbReference type="ARBA" id="ARBA00018687"/>
    </source>
</evidence>
<dbReference type="GO" id="GO:0016787">
    <property type="term" value="F:hydrolase activity"/>
    <property type="evidence" value="ECO:0007669"/>
    <property type="project" value="UniProtKB-KW"/>
</dbReference>
<dbReference type="GO" id="GO:0030915">
    <property type="term" value="C:Smc5-Smc6 complex"/>
    <property type="evidence" value="ECO:0007669"/>
    <property type="project" value="TreeGrafter"/>
</dbReference>
<dbReference type="OrthoDB" id="10254973at2759"/>
<name>A0A6A5RAZ1_9PLEO</name>
<keyword evidence="8" id="KW-1185">Reference proteome</keyword>
<evidence type="ECO:0000313" key="7">
    <source>
        <dbReference type="EMBL" id="KAF1925401.1"/>
    </source>
</evidence>
<dbReference type="Pfam" id="PF02463">
    <property type="entry name" value="SMC_N"/>
    <property type="match status" value="1"/>
</dbReference>
<feature type="region of interest" description="Disordered" evidence="5">
    <location>
        <begin position="412"/>
        <end position="432"/>
    </location>
</feature>
<dbReference type="InterPro" id="IPR027417">
    <property type="entry name" value="P-loop_NTPase"/>
</dbReference>
<evidence type="ECO:0000256" key="3">
    <source>
        <dbReference type="ARBA" id="ARBA00023054"/>
    </source>
</evidence>
<accession>A0A6A5RAZ1</accession>
<feature type="coiled-coil region" evidence="4">
    <location>
        <begin position="300"/>
        <end position="334"/>
    </location>
</feature>
<dbReference type="AlphaFoldDB" id="A0A6A5RAZ1"/>
<dbReference type="Gene3D" id="3.40.50.300">
    <property type="entry name" value="P-loop containing nucleotide triphosphate hydrolases"/>
    <property type="match status" value="2"/>
</dbReference>
<evidence type="ECO:0000313" key="8">
    <source>
        <dbReference type="Proteomes" id="UP000800082"/>
    </source>
</evidence>
<dbReference type="GO" id="GO:0005634">
    <property type="term" value="C:nucleus"/>
    <property type="evidence" value="ECO:0007669"/>
    <property type="project" value="TreeGrafter"/>
</dbReference>
<feature type="coiled-coil region" evidence="4">
    <location>
        <begin position="919"/>
        <end position="946"/>
    </location>
</feature>
<dbReference type="RefSeq" id="XP_033445653.1">
    <property type="nucleotide sequence ID" value="XM_033596644.1"/>
</dbReference>
<dbReference type="PANTHER" id="PTHR45916:SF1">
    <property type="entry name" value="STRUCTURAL MAINTENANCE OF CHROMOSOMES PROTEIN 5"/>
    <property type="match status" value="1"/>
</dbReference>
<feature type="compositionally biased region" description="Basic and acidic residues" evidence="5">
    <location>
        <begin position="422"/>
        <end position="432"/>
    </location>
</feature>
<organism evidence="7 8">
    <name type="scientific">Didymella exigua CBS 183.55</name>
    <dbReference type="NCBI Taxonomy" id="1150837"/>
    <lineage>
        <taxon>Eukaryota</taxon>
        <taxon>Fungi</taxon>
        <taxon>Dikarya</taxon>
        <taxon>Ascomycota</taxon>
        <taxon>Pezizomycotina</taxon>
        <taxon>Dothideomycetes</taxon>
        <taxon>Pleosporomycetidae</taxon>
        <taxon>Pleosporales</taxon>
        <taxon>Pleosporineae</taxon>
        <taxon>Didymellaceae</taxon>
        <taxon>Didymella</taxon>
    </lineage>
</organism>
<dbReference type="Proteomes" id="UP000800082">
    <property type="component" value="Unassembled WGS sequence"/>
</dbReference>
<keyword evidence="7" id="KW-0378">Hydrolase</keyword>
<feature type="coiled-coil region" evidence="4">
    <location>
        <begin position="706"/>
        <end position="778"/>
    </location>
</feature>
<dbReference type="GO" id="GO:0000724">
    <property type="term" value="P:double-strand break repair via homologous recombination"/>
    <property type="evidence" value="ECO:0007669"/>
    <property type="project" value="TreeGrafter"/>
</dbReference>
<dbReference type="SUPFAM" id="SSF52540">
    <property type="entry name" value="P-loop containing nucleoside triphosphate hydrolases"/>
    <property type="match status" value="1"/>
</dbReference>
<feature type="coiled-coil region" evidence="4">
    <location>
        <begin position="807"/>
        <end position="862"/>
    </location>
</feature>
<gene>
    <name evidence="7" type="ORF">M421DRAFT_69791</name>
</gene>
<sequence length="1128" mass="128173">MPGIVRNGRKRPSPEAPEYDSDSDLPTPVSVNGNKRARYARDASGSPSPTNGNRSRHNVSANGIYDNDVFQPGSIVRVKLTNFVTYTAAEFHLGPSLNMIIGPNGTGKSTLVCAICLGLGWSSNLLGRAKEMSEFVKHGADEATIEIELAKAEGMRANPVVTRTLRRADNKSVFFLDGKHANKNAVMDMCKRFSIQIDNLCQFLPQDRVVKFAEMADTERLKATLDAAAHPQMSEWHNLLKTFREQEKELEIKRHADSEHLKKLEALQNTTRGDVERWNQRQQLATKAAALEKARPVIQLRIRKNEFARLKEDAEQANRELAELQAEVEPTRQAEADAQFYHDQAKQVVQRRKQMMDMIKKQAEKKAQAIGAENKNIQVFKDQITGEIRSKQGRQQDFARLTKKIADLERKRSEQPVEYDETSFRQRKEELRQETSIADRQITELRSAMSAISAEIGDFTAQRKSVQQQRERLDTQSGKQASLLQKLSPHTAQAWEWFQNNKAQLPLRGEVYGPPILTCSLTDTKYADAVESQVRLGDAVAFTFTNKDDQQLLLHEFTSKDKLGLHNVYLRTSPKPLSAFPPPVRDADLPRYGFEGYLRDYITGPEPVIAMLCDNVKLNKVAYAAKSITERQHAEASSSPIQAWVSGRETYRITTRREYGVSSTSVNHLKRASFFVDQHVNSDEKMRLDEQLRKMEREGQDMVSKHKAAKTEVLRLEDEVKALKNQRDGIVKEEAQIKKARAEWAALPRQIEQNKTELQEYTDLNAQTSNRIRDIKAQSRQCSLKTAGLALDYAKSVTEFRRHHETVVEAEIRLIEAASEVRAFEKENKQILERLRSRETQVQQLEQAKADMKRALKVEQGAAQRLLNELTPEEHSIVVEYKDLETVALLEDEIQSVSARLDMMSGGDSSVVRTYENREIEIQKTKESLEKHVAALEEAQAKIEEIKGPFENQLDELIEKISGAFSYNFAQIGCAGEVSVYKDKDDFNAWSIQIYVRFREGESMSVLNANRQSGGERAVSTIFYLMALQDLARAPFRVVDEINQGMDPRNERMVHERMVDIACQERTSQYFLITPKLLTGLKFHHKMRVHVINSGEHVPKSTTSKDEWNLKELAKIALAVRGRVSAAA</sequence>
<feature type="compositionally biased region" description="Polar residues" evidence="5">
    <location>
        <begin position="45"/>
        <end position="60"/>
    </location>
</feature>
<evidence type="ECO:0000256" key="5">
    <source>
        <dbReference type="SAM" id="MobiDB-lite"/>
    </source>
</evidence>
<evidence type="ECO:0000256" key="1">
    <source>
        <dbReference type="ARBA" id="ARBA00010171"/>
    </source>
</evidence>
<dbReference type="EMBL" id="ML978984">
    <property type="protein sequence ID" value="KAF1925401.1"/>
    <property type="molecule type" value="Genomic_DNA"/>
</dbReference>
<reference evidence="7" key="1">
    <citation type="journal article" date="2020" name="Stud. Mycol.">
        <title>101 Dothideomycetes genomes: a test case for predicting lifestyles and emergence of pathogens.</title>
        <authorList>
            <person name="Haridas S."/>
            <person name="Albert R."/>
            <person name="Binder M."/>
            <person name="Bloem J."/>
            <person name="Labutti K."/>
            <person name="Salamov A."/>
            <person name="Andreopoulos B."/>
            <person name="Baker S."/>
            <person name="Barry K."/>
            <person name="Bills G."/>
            <person name="Bluhm B."/>
            <person name="Cannon C."/>
            <person name="Castanera R."/>
            <person name="Culley D."/>
            <person name="Daum C."/>
            <person name="Ezra D."/>
            <person name="Gonzalez J."/>
            <person name="Henrissat B."/>
            <person name="Kuo A."/>
            <person name="Liang C."/>
            <person name="Lipzen A."/>
            <person name="Lutzoni F."/>
            <person name="Magnuson J."/>
            <person name="Mondo S."/>
            <person name="Nolan M."/>
            <person name="Ohm R."/>
            <person name="Pangilinan J."/>
            <person name="Park H.-J."/>
            <person name="Ramirez L."/>
            <person name="Alfaro M."/>
            <person name="Sun H."/>
            <person name="Tritt A."/>
            <person name="Yoshinaga Y."/>
            <person name="Zwiers L.-H."/>
            <person name="Turgeon B."/>
            <person name="Goodwin S."/>
            <person name="Spatafora J."/>
            <person name="Crous P."/>
            <person name="Grigoriev I."/>
        </authorList>
    </citation>
    <scope>NUCLEOTIDE SEQUENCE</scope>
    <source>
        <strain evidence="7">CBS 183.55</strain>
    </source>
</reference>
<protein>
    <recommendedName>
        <fullName evidence="2">Structural maintenance of chromosomes protein 5</fullName>
    </recommendedName>
</protein>
<comment type="similarity">
    <text evidence="1">Belongs to the SMC family. SMC5 subfamily.</text>
</comment>
<feature type="domain" description="RecF/RecN/SMC N-terminal" evidence="6">
    <location>
        <begin position="75"/>
        <end position="1075"/>
    </location>
</feature>
<keyword evidence="3 4" id="KW-0175">Coiled coil</keyword>
<dbReference type="InterPro" id="IPR003395">
    <property type="entry name" value="RecF/RecN/SMC_N"/>
</dbReference>
<evidence type="ECO:0000256" key="4">
    <source>
        <dbReference type="SAM" id="Coils"/>
    </source>
</evidence>
<feature type="region of interest" description="Disordered" evidence="5">
    <location>
        <begin position="1"/>
        <end position="60"/>
    </location>
</feature>
<dbReference type="PANTHER" id="PTHR45916">
    <property type="entry name" value="STRUCTURAL MAINTENANCE OF CHROMOSOMES PROTEIN 5"/>
    <property type="match status" value="1"/>
</dbReference>
<dbReference type="GO" id="GO:0003697">
    <property type="term" value="F:single-stranded DNA binding"/>
    <property type="evidence" value="ECO:0007669"/>
    <property type="project" value="TreeGrafter"/>
</dbReference>